<dbReference type="EMBL" id="MEXR01000023">
    <property type="protein sequence ID" value="OGD09772.1"/>
    <property type="molecule type" value="Genomic_DNA"/>
</dbReference>
<dbReference type="InterPro" id="IPR029056">
    <property type="entry name" value="Ribokinase-like"/>
</dbReference>
<protein>
    <recommendedName>
        <fullName evidence="6">ADP-dependent (S)-NAD(P)H-hydrate dehydratase</fullName>
        <ecNumber evidence="6">4.2.1.136</ecNumber>
    </recommendedName>
    <alternativeName>
        <fullName evidence="6">ADP-dependent NAD(P)HX dehydratase</fullName>
    </alternativeName>
</protein>
<comment type="catalytic activity">
    <reaction evidence="6">
        <text>(6S)-NADPHX + ADP = AMP + phosphate + NADPH + H(+)</text>
        <dbReference type="Rhea" id="RHEA:32235"/>
        <dbReference type="ChEBI" id="CHEBI:15378"/>
        <dbReference type="ChEBI" id="CHEBI:43474"/>
        <dbReference type="ChEBI" id="CHEBI:57783"/>
        <dbReference type="ChEBI" id="CHEBI:64076"/>
        <dbReference type="ChEBI" id="CHEBI:456215"/>
        <dbReference type="ChEBI" id="CHEBI:456216"/>
        <dbReference type="EC" id="4.2.1.136"/>
    </reaction>
</comment>
<dbReference type="PANTHER" id="PTHR12592:SF0">
    <property type="entry name" value="ATP-DEPENDENT (S)-NAD(P)H-HYDRATE DEHYDRATASE"/>
    <property type="match status" value="1"/>
</dbReference>
<evidence type="ECO:0000313" key="9">
    <source>
        <dbReference type="Proteomes" id="UP000176424"/>
    </source>
</evidence>
<dbReference type="GO" id="GO:0052855">
    <property type="term" value="F:ADP-dependent NAD(P)H-hydrate dehydratase activity"/>
    <property type="evidence" value="ECO:0007669"/>
    <property type="project" value="UniProtKB-UniRule"/>
</dbReference>
<comment type="caution">
    <text evidence="8">The sequence shown here is derived from an EMBL/GenBank/DDBJ whole genome shotgun (WGS) entry which is preliminary data.</text>
</comment>
<dbReference type="GO" id="GO:0005524">
    <property type="term" value="F:ATP binding"/>
    <property type="evidence" value="ECO:0007669"/>
    <property type="project" value="UniProtKB-KW"/>
</dbReference>
<comment type="similarity">
    <text evidence="6">Belongs to the NnrD/CARKD family.</text>
</comment>
<dbReference type="STRING" id="1797263.A2397_01760"/>
<dbReference type="CDD" id="cd01171">
    <property type="entry name" value="YXKO-related"/>
    <property type="match status" value="1"/>
</dbReference>
<dbReference type="HAMAP" id="MF_01965">
    <property type="entry name" value="NADHX_dehydratase"/>
    <property type="match status" value="1"/>
</dbReference>
<comment type="function">
    <text evidence="6">Catalyzes the dehydration of the S-form of NAD(P)HX at the expense of ADP, which is converted to AMP. Together with NAD(P)HX epimerase, which catalyzes the epimerization of the S- and R-forms, the enzyme allows the repair of both epimers of NAD(P)HX, a damaged form of NAD(P)H that is a result of enzymatic or heat-dependent hydration.</text>
</comment>
<keyword evidence="5 6" id="KW-0456">Lyase</keyword>
<dbReference type="Pfam" id="PF01256">
    <property type="entry name" value="Carb_kinase"/>
    <property type="match status" value="1"/>
</dbReference>
<accession>A0A1F4ZTQ1</accession>
<comment type="caution">
    <text evidence="6">Lacks conserved residue(s) required for the propagation of feature annotation.</text>
</comment>
<reference evidence="8 9" key="1">
    <citation type="journal article" date="2016" name="Nat. Commun.">
        <title>Thousands of microbial genomes shed light on interconnected biogeochemical processes in an aquifer system.</title>
        <authorList>
            <person name="Anantharaman K."/>
            <person name="Brown C.T."/>
            <person name="Hug L.A."/>
            <person name="Sharon I."/>
            <person name="Castelle C.J."/>
            <person name="Probst A.J."/>
            <person name="Thomas B.C."/>
            <person name="Singh A."/>
            <person name="Wilkins M.J."/>
            <person name="Karaoz U."/>
            <person name="Brodie E.L."/>
            <person name="Williams K.H."/>
            <person name="Hubbard S.S."/>
            <person name="Banfield J.F."/>
        </authorList>
    </citation>
    <scope>NUCLEOTIDE SEQUENCE [LARGE SCALE GENOMIC DNA]</scope>
</reference>
<feature type="domain" description="YjeF C-terminal" evidence="7">
    <location>
        <begin position="4"/>
        <end position="287"/>
    </location>
</feature>
<feature type="binding site" evidence="6">
    <location>
        <position position="39"/>
    </location>
    <ligand>
        <name>(6S)-NADPHX</name>
        <dbReference type="ChEBI" id="CHEBI:64076"/>
    </ligand>
</feature>
<feature type="binding site" evidence="6">
    <location>
        <begin position="201"/>
        <end position="205"/>
    </location>
    <ligand>
        <name>AMP</name>
        <dbReference type="ChEBI" id="CHEBI:456215"/>
    </ligand>
</feature>
<evidence type="ECO:0000313" key="8">
    <source>
        <dbReference type="EMBL" id="OGD09772.1"/>
    </source>
</evidence>
<dbReference type="PANTHER" id="PTHR12592">
    <property type="entry name" value="ATP-DEPENDENT (S)-NAD(P)H-HYDRATE DEHYDRATASE FAMILY MEMBER"/>
    <property type="match status" value="1"/>
</dbReference>
<organism evidence="8 9">
    <name type="scientific">Candidatus Amesbacteria bacterium RIFOXYB1_FULL_44_23</name>
    <dbReference type="NCBI Taxonomy" id="1797263"/>
    <lineage>
        <taxon>Bacteria</taxon>
        <taxon>Candidatus Amesiibacteriota</taxon>
    </lineage>
</organism>
<evidence type="ECO:0000256" key="5">
    <source>
        <dbReference type="ARBA" id="ARBA00023239"/>
    </source>
</evidence>
<dbReference type="Gene3D" id="3.40.1190.20">
    <property type="match status" value="1"/>
</dbReference>
<dbReference type="Proteomes" id="UP000176424">
    <property type="component" value="Unassembled WGS sequence"/>
</dbReference>
<evidence type="ECO:0000256" key="6">
    <source>
        <dbReference type="HAMAP-Rule" id="MF_01965"/>
    </source>
</evidence>
<dbReference type="SUPFAM" id="SSF53613">
    <property type="entry name" value="Ribokinase-like"/>
    <property type="match status" value="1"/>
</dbReference>
<comment type="catalytic activity">
    <reaction evidence="6">
        <text>(6S)-NADHX + ADP = AMP + phosphate + NADH + H(+)</text>
        <dbReference type="Rhea" id="RHEA:32223"/>
        <dbReference type="ChEBI" id="CHEBI:15378"/>
        <dbReference type="ChEBI" id="CHEBI:43474"/>
        <dbReference type="ChEBI" id="CHEBI:57945"/>
        <dbReference type="ChEBI" id="CHEBI:64074"/>
        <dbReference type="ChEBI" id="CHEBI:456215"/>
        <dbReference type="ChEBI" id="CHEBI:456216"/>
        <dbReference type="EC" id="4.2.1.136"/>
    </reaction>
</comment>
<dbReference type="GO" id="GO:0110051">
    <property type="term" value="P:metabolite repair"/>
    <property type="evidence" value="ECO:0007669"/>
    <property type="project" value="TreeGrafter"/>
</dbReference>
<proteinExistence type="inferred from homology"/>
<evidence type="ECO:0000256" key="2">
    <source>
        <dbReference type="ARBA" id="ARBA00022840"/>
    </source>
</evidence>
<name>A0A1F4ZTQ1_9BACT</name>
<comment type="subunit">
    <text evidence="6">Homotetramer.</text>
</comment>
<keyword evidence="4 6" id="KW-0520">NAD</keyword>
<comment type="cofactor">
    <cofactor evidence="6">
        <name>Mg(2+)</name>
        <dbReference type="ChEBI" id="CHEBI:18420"/>
    </cofactor>
</comment>
<evidence type="ECO:0000256" key="4">
    <source>
        <dbReference type="ARBA" id="ARBA00023027"/>
    </source>
</evidence>
<gene>
    <name evidence="6" type="primary">nnrD</name>
    <name evidence="8" type="ORF">A2397_01760</name>
</gene>
<dbReference type="GO" id="GO:0046496">
    <property type="term" value="P:nicotinamide nucleotide metabolic process"/>
    <property type="evidence" value="ECO:0007669"/>
    <property type="project" value="UniProtKB-UniRule"/>
</dbReference>
<feature type="binding site" evidence="6">
    <location>
        <position position="99"/>
    </location>
    <ligand>
        <name>(6S)-NADPHX</name>
        <dbReference type="ChEBI" id="CHEBI:64076"/>
    </ligand>
</feature>
<dbReference type="InterPro" id="IPR000631">
    <property type="entry name" value="CARKD"/>
</dbReference>
<evidence type="ECO:0000256" key="3">
    <source>
        <dbReference type="ARBA" id="ARBA00022857"/>
    </source>
</evidence>
<evidence type="ECO:0000256" key="1">
    <source>
        <dbReference type="ARBA" id="ARBA00022741"/>
    </source>
</evidence>
<dbReference type="PROSITE" id="PS51383">
    <property type="entry name" value="YJEF_C_3"/>
    <property type="match status" value="1"/>
</dbReference>
<dbReference type="AlphaFoldDB" id="A0A1F4ZTQ1"/>
<dbReference type="EC" id="4.2.1.136" evidence="6"/>
<keyword evidence="1 6" id="KW-0547">Nucleotide-binding</keyword>
<sequence length="295" mass="32290">MISFSKEDLKKLWKPKSDSSGEDNGQVTIIGGSSLFHGAPLLAIKAASRMVDMVFFSSPEPEMGEISKFKSELSSFIWVPWTEVEEYVRKSDAVLIGPGLMRFHKENGRAEVLRSIKEDGVFDDKGTETRSITKYLLQKYPDKKWVIDGGSLQVLDSLWIPNGSVLTPNKKELEILFKLQNNSVEKIEEVAKEFNCVICDKGPTSYVTDGQTTYEITGGNAGLTKGGTGDTLAGMTVGLLAKNSSLLSAAAAAFVVKKTAEALYEKVGYNFNADDVADEVFATLFKLAKESDSKQ</sequence>
<keyword evidence="2 6" id="KW-0067">ATP-binding</keyword>
<keyword evidence="3 6" id="KW-0521">NADP</keyword>
<evidence type="ECO:0000259" key="7">
    <source>
        <dbReference type="PROSITE" id="PS51383"/>
    </source>
</evidence>
<feature type="binding site" evidence="6">
    <location>
        <position position="229"/>
    </location>
    <ligand>
        <name>AMP</name>
        <dbReference type="ChEBI" id="CHEBI:456215"/>
    </ligand>
</feature>
<feature type="binding site" evidence="6">
    <location>
        <position position="230"/>
    </location>
    <ligand>
        <name>(6S)-NADPHX</name>
        <dbReference type="ChEBI" id="CHEBI:64076"/>
    </ligand>
</feature>